<evidence type="ECO:0000313" key="1">
    <source>
        <dbReference type="EMBL" id="MFC4553951.1"/>
    </source>
</evidence>
<dbReference type="PROSITE" id="PS51257">
    <property type="entry name" value="PROKAR_LIPOPROTEIN"/>
    <property type="match status" value="1"/>
</dbReference>
<keyword evidence="2" id="KW-1185">Reference proteome</keyword>
<dbReference type="RefSeq" id="WP_122823172.1">
    <property type="nucleotide sequence ID" value="NZ_CP033325.1"/>
</dbReference>
<comment type="caution">
    <text evidence="1">The sequence shown here is derived from an EMBL/GenBank/DDBJ whole genome shotgun (WGS) entry which is preliminary data.</text>
</comment>
<evidence type="ECO:0000313" key="2">
    <source>
        <dbReference type="Proteomes" id="UP001595955"/>
    </source>
</evidence>
<dbReference type="Proteomes" id="UP001595955">
    <property type="component" value="Unassembled WGS sequence"/>
</dbReference>
<reference evidence="2" key="1">
    <citation type="journal article" date="2019" name="Int. J. Syst. Evol. Microbiol.">
        <title>The Global Catalogue of Microorganisms (GCM) 10K type strain sequencing project: providing services to taxonomists for standard genome sequencing and annotation.</title>
        <authorList>
            <consortium name="The Broad Institute Genomics Platform"/>
            <consortium name="The Broad Institute Genome Sequencing Center for Infectious Disease"/>
            <person name="Wu L."/>
            <person name="Ma J."/>
        </authorList>
    </citation>
    <scope>NUCLEOTIDE SEQUENCE [LARGE SCALE GENOMIC DNA]</scope>
    <source>
        <strain evidence="2">JCM 3369</strain>
    </source>
</reference>
<organism evidence="1 2">
    <name type="scientific">Georgenia faecalis</name>
    <dbReference type="NCBI Taxonomy" id="2483799"/>
    <lineage>
        <taxon>Bacteria</taxon>
        <taxon>Bacillati</taxon>
        <taxon>Actinomycetota</taxon>
        <taxon>Actinomycetes</taxon>
        <taxon>Micrococcales</taxon>
        <taxon>Bogoriellaceae</taxon>
        <taxon>Georgenia</taxon>
    </lineage>
</organism>
<name>A0ABV9D5J7_9MICO</name>
<accession>A0ABV9D5J7</accession>
<proteinExistence type="predicted"/>
<dbReference type="EMBL" id="JBHSGF010000001">
    <property type="protein sequence ID" value="MFC4553951.1"/>
    <property type="molecule type" value="Genomic_DNA"/>
</dbReference>
<evidence type="ECO:0008006" key="3">
    <source>
        <dbReference type="Google" id="ProtNLM"/>
    </source>
</evidence>
<gene>
    <name evidence="1" type="ORF">ACFO3F_01700</name>
</gene>
<protein>
    <recommendedName>
        <fullName evidence="3">DUF3558 domain-containing protein</fullName>
    </recommendedName>
</protein>
<sequence length="238" mass="25007">MRYRVGERALGLSAAAAVAVGVAGCSSAPTPEEVIDFGAHLPAGDRWCQVLTADQVGTLLGAGDLDRVRETGAIGPDASVGQNCEVVWADGDEPVRLASAYVNFRWGDSSVDSLTNLRNLLGEDGERLAGGEVEELRPGVYLQSSDDSLHVFQACAPTSADAEDRPVRDGAPLPTVLTGAVSLSPAPEGEPLTGEELAQLGEVLTERMHWANQYPCAGEARPLGAEDWQPLVDLVFAD</sequence>